<dbReference type="Proteomes" id="UP001200145">
    <property type="component" value="Unassembled WGS sequence"/>
</dbReference>
<evidence type="ECO:0000313" key="2">
    <source>
        <dbReference type="EMBL" id="MCF1713099.1"/>
    </source>
</evidence>
<protein>
    <recommendedName>
        <fullName evidence="4">YXWGXW repeat-containing protein</fullName>
    </recommendedName>
</protein>
<feature type="chain" id="PRO_5045487775" description="YXWGXW repeat-containing protein" evidence="1">
    <location>
        <begin position="24"/>
        <end position="140"/>
    </location>
</feature>
<proteinExistence type="predicted"/>
<gene>
    <name evidence="2" type="ORF">L0U88_00475</name>
</gene>
<dbReference type="RefSeq" id="WP_234863521.1">
    <property type="nucleotide sequence ID" value="NZ_JAKEVY010000001.1"/>
</dbReference>
<feature type="signal peptide" evidence="1">
    <location>
        <begin position="1"/>
        <end position="23"/>
    </location>
</feature>
<sequence length="140" mass="16818">MLRIVPAVILTATIGLTSLSTQAQGPWNQHRSNTTVIVIDDDDWHERGPHYRKNKKGKHSRHWEHPGNRRGRISHPPLVIMDTRHLPIRRYNNNRYYYRSQAGLHYWLGRNGYLYLDVKYVNRNQCTDREYAYWERGYGW</sequence>
<evidence type="ECO:0008006" key="4">
    <source>
        <dbReference type="Google" id="ProtNLM"/>
    </source>
</evidence>
<name>A0ABS9BBY7_9BACT</name>
<comment type="caution">
    <text evidence="2">The sequence shown here is derived from an EMBL/GenBank/DDBJ whole genome shotgun (WGS) entry which is preliminary data.</text>
</comment>
<evidence type="ECO:0000313" key="3">
    <source>
        <dbReference type="Proteomes" id="UP001200145"/>
    </source>
</evidence>
<dbReference type="EMBL" id="JAKEVY010000001">
    <property type="protein sequence ID" value="MCF1713099.1"/>
    <property type="molecule type" value="Genomic_DNA"/>
</dbReference>
<accession>A0ABS9BBY7</accession>
<keyword evidence="3" id="KW-1185">Reference proteome</keyword>
<reference evidence="2 3" key="1">
    <citation type="submission" date="2022-01" db="EMBL/GenBank/DDBJ databases">
        <title>Flavihumibacter sp. nov., isolated from sediment of a river.</title>
        <authorList>
            <person name="Liu H."/>
        </authorList>
    </citation>
    <scope>NUCLEOTIDE SEQUENCE [LARGE SCALE GENOMIC DNA]</scope>
    <source>
        <strain evidence="2 3">RY-1</strain>
    </source>
</reference>
<keyword evidence="1" id="KW-0732">Signal</keyword>
<evidence type="ECO:0000256" key="1">
    <source>
        <dbReference type="SAM" id="SignalP"/>
    </source>
</evidence>
<organism evidence="2 3">
    <name type="scientific">Flavihumibacter fluminis</name>
    <dbReference type="NCBI Taxonomy" id="2909236"/>
    <lineage>
        <taxon>Bacteria</taxon>
        <taxon>Pseudomonadati</taxon>
        <taxon>Bacteroidota</taxon>
        <taxon>Chitinophagia</taxon>
        <taxon>Chitinophagales</taxon>
        <taxon>Chitinophagaceae</taxon>
        <taxon>Flavihumibacter</taxon>
    </lineage>
</organism>